<keyword evidence="1" id="KW-1133">Transmembrane helix</keyword>
<dbReference type="Pfam" id="PF07811">
    <property type="entry name" value="TadE"/>
    <property type="match status" value="1"/>
</dbReference>
<dbReference type="EMBL" id="JBHUGH010000009">
    <property type="protein sequence ID" value="MFD1913040.1"/>
    <property type="molecule type" value="Genomic_DNA"/>
</dbReference>
<accession>A0ABW4S6F1</accession>
<feature type="transmembrane region" description="Helical" evidence="1">
    <location>
        <begin position="20"/>
        <end position="40"/>
    </location>
</feature>
<keyword evidence="4" id="KW-1185">Reference proteome</keyword>
<sequence>MGTRRFLSCTSGASAIEFALVAPVLMGLMLVMVDLGMAVGEKMAIDQLLRAGAQLAMADPGTGPVLTALASMNEDAPGRSFAVTLRCPCSTGTCTTSCAPGALHNAYRLEVSSTYDSLMTGFSLPLSSVLEVRVR</sequence>
<organism evidence="3 4">
    <name type="scientific">Halodurantibacterium flavum</name>
    <dbReference type="NCBI Taxonomy" id="1382802"/>
    <lineage>
        <taxon>Bacteria</taxon>
        <taxon>Pseudomonadati</taxon>
        <taxon>Pseudomonadota</taxon>
        <taxon>Alphaproteobacteria</taxon>
        <taxon>Rhodobacterales</taxon>
        <taxon>Paracoccaceae</taxon>
        <taxon>Halodurantibacterium</taxon>
    </lineage>
</organism>
<proteinExistence type="predicted"/>
<dbReference type="Proteomes" id="UP001597353">
    <property type="component" value="Unassembled WGS sequence"/>
</dbReference>
<keyword evidence="1" id="KW-0472">Membrane</keyword>
<gene>
    <name evidence="3" type="ORF">ACFSGJ_12535</name>
</gene>
<dbReference type="RefSeq" id="WP_390262226.1">
    <property type="nucleotide sequence ID" value="NZ_JBHUGH010000009.1"/>
</dbReference>
<feature type="domain" description="TadE-like" evidence="2">
    <location>
        <begin position="12"/>
        <end position="53"/>
    </location>
</feature>
<comment type="caution">
    <text evidence="3">The sequence shown here is derived from an EMBL/GenBank/DDBJ whole genome shotgun (WGS) entry which is preliminary data.</text>
</comment>
<reference evidence="4" key="1">
    <citation type="journal article" date="2019" name="Int. J. Syst. Evol. Microbiol.">
        <title>The Global Catalogue of Microorganisms (GCM) 10K type strain sequencing project: providing services to taxonomists for standard genome sequencing and annotation.</title>
        <authorList>
            <consortium name="The Broad Institute Genomics Platform"/>
            <consortium name="The Broad Institute Genome Sequencing Center for Infectious Disease"/>
            <person name="Wu L."/>
            <person name="Ma J."/>
        </authorList>
    </citation>
    <scope>NUCLEOTIDE SEQUENCE [LARGE SCALE GENOMIC DNA]</scope>
    <source>
        <strain evidence="4">CGMCC 4.7242</strain>
    </source>
</reference>
<keyword evidence="1" id="KW-0812">Transmembrane</keyword>
<evidence type="ECO:0000259" key="2">
    <source>
        <dbReference type="Pfam" id="PF07811"/>
    </source>
</evidence>
<evidence type="ECO:0000256" key="1">
    <source>
        <dbReference type="SAM" id="Phobius"/>
    </source>
</evidence>
<name>A0ABW4S6F1_9RHOB</name>
<evidence type="ECO:0000313" key="4">
    <source>
        <dbReference type="Proteomes" id="UP001597353"/>
    </source>
</evidence>
<evidence type="ECO:0000313" key="3">
    <source>
        <dbReference type="EMBL" id="MFD1913040.1"/>
    </source>
</evidence>
<dbReference type="InterPro" id="IPR012495">
    <property type="entry name" value="TadE-like_dom"/>
</dbReference>
<protein>
    <submittedName>
        <fullName evidence="3">TadE/TadG family type IV pilus assembly protein</fullName>
    </submittedName>
</protein>